<feature type="chain" id="PRO_5010692297" evidence="1">
    <location>
        <begin position="27"/>
        <end position="127"/>
    </location>
</feature>
<feature type="signal peptide" evidence="1">
    <location>
        <begin position="1"/>
        <end position="26"/>
    </location>
</feature>
<evidence type="ECO:0000256" key="1">
    <source>
        <dbReference type="SAM" id="SignalP"/>
    </source>
</evidence>
<evidence type="ECO:0000313" key="2">
    <source>
        <dbReference type="EMBL" id="OQK16366.1"/>
    </source>
</evidence>
<keyword evidence="1" id="KW-0732">Signal</keyword>
<dbReference type="RefSeq" id="WP_080520992.1">
    <property type="nucleotide sequence ID" value="NZ_LPUF01000001.1"/>
</dbReference>
<name>A0A1V8M4G0_9GAMM</name>
<accession>A0A1V8M4G0</accession>
<gene>
    <name evidence="2" type="ORF">AU255_00170</name>
</gene>
<dbReference type="PROSITE" id="PS51257">
    <property type="entry name" value="PROKAR_LIPOPROTEIN"/>
    <property type="match status" value="1"/>
</dbReference>
<sequence length="127" mass="13506">MKLLKSAIIAFSLTLSLGSFSTTAVACEDGRTCFGPTEAIDIVLGHIAMAMKAVENGENGPTVNTHVKAALAASKEINASDKIDIARVRANAHLKKARSAFKKSDMQTGEDHLGKAEKAFTELKTLF</sequence>
<keyword evidence="3" id="KW-1185">Reference proteome</keyword>
<evidence type="ECO:0000313" key="3">
    <source>
        <dbReference type="Proteomes" id="UP000191980"/>
    </source>
</evidence>
<reference evidence="2 3" key="1">
    <citation type="submission" date="2015-12" db="EMBL/GenBank/DDBJ databases">
        <authorList>
            <person name="Shamseldin A."/>
            <person name="Moawad H."/>
            <person name="Abd El-Rahim W.M."/>
            <person name="Sadowsky M.J."/>
        </authorList>
    </citation>
    <scope>NUCLEOTIDE SEQUENCE [LARGE SCALE GENOMIC DNA]</scope>
    <source>
        <strain evidence="2 3">WF1</strain>
    </source>
</reference>
<dbReference type="Proteomes" id="UP000191980">
    <property type="component" value="Unassembled WGS sequence"/>
</dbReference>
<comment type="caution">
    <text evidence="2">The sequence shown here is derived from an EMBL/GenBank/DDBJ whole genome shotgun (WGS) entry which is preliminary data.</text>
</comment>
<proteinExistence type="predicted"/>
<protein>
    <submittedName>
        <fullName evidence="2">Uncharacterized protein</fullName>
    </submittedName>
</protein>
<dbReference type="OrthoDB" id="5570088at2"/>
<dbReference type="EMBL" id="LPUF01000001">
    <property type="protein sequence ID" value="OQK16366.1"/>
    <property type="molecule type" value="Genomic_DNA"/>
</dbReference>
<organism evidence="2 3">
    <name type="scientific">Methyloprofundus sedimenti</name>
    <dbReference type="NCBI Taxonomy" id="1420851"/>
    <lineage>
        <taxon>Bacteria</taxon>
        <taxon>Pseudomonadati</taxon>
        <taxon>Pseudomonadota</taxon>
        <taxon>Gammaproteobacteria</taxon>
        <taxon>Methylococcales</taxon>
        <taxon>Methylococcaceae</taxon>
        <taxon>Methyloprofundus</taxon>
    </lineage>
</organism>
<dbReference type="AlphaFoldDB" id="A0A1V8M4G0"/>